<dbReference type="Pfam" id="PF01715">
    <property type="entry name" value="IPPT"/>
    <property type="match status" value="1"/>
</dbReference>
<gene>
    <name evidence="10 14" type="primary">miaA</name>
    <name evidence="14" type="ORF">D9V30_11490</name>
</gene>
<comment type="caution">
    <text evidence="10">Lacks conserved residue(s) required for the propagation of feature annotation.</text>
</comment>
<keyword evidence="4 10" id="KW-0808">Transferase</keyword>
<evidence type="ECO:0000256" key="12">
    <source>
        <dbReference type="RuleBase" id="RU003784"/>
    </source>
</evidence>
<evidence type="ECO:0000256" key="3">
    <source>
        <dbReference type="ARBA" id="ARBA00005842"/>
    </source>
</evidence>
<dbReference type="HAMAP" id="MF_00185">
    <property type="entry name" value="IPP_trans"/>
    <property type="match status" value="1"/>
</dbReference>
<evidence type="ECO:0000313" key="15">
    <source>
        <dbReference type="Proteomes" id="UP000275395"/>
    </source>
</evidence>
<evidence type="ECO:0000256" key="11">
    <source>
        <dbReference type="RuleBase" id="RU003783"/>
    </source>
</evidence>
<dbReference type="FunFam" id="1.10.20.140:FF:000001">
    <property type="entry name" value="tRNA dimethylallyltransferase"/>
    <property type="match status" value="1"/>
</dbReference>
<evidence type="ECO:0000256" key="4">
    <source>
        <dbReference type="ARBA" id="ARBA00022679"/>
    </source>
</evidence>
<evidence type="ECO:0000256" key="5">
    <source>
        <dbReference type="ARBA" id="ARBA00022694"/>
    </source>
</evidence>
<keyword evidence="6 10" id="KW-0547">Nucleotide-binding</keyword>
<dbReference type="InterPro" id="IPR018022">
    <property type="entry name" value="IPT"/>
</dbReference>
<name>A0A3L6ZKS1_9MICO</name>
<dbReference type="GO" id="GO:0052381">
    <property type="term" value="F:tRNA dimethylallyltransferase activity"/>
    <property type="evidence" value="ECO:0007669"/>
    <property type="project" value="UniProtKB-UniRule"/>
</dbReference>
<keyword evidence="7 10" id="KW-0067">ATP-binding</keyword>
<comment type="cofactor">
    <cofactor evidence="1 10">
        <name>Mg(2+)</name>
        <dbReference type="ChEBI" id="CHEBI:18420"/>
    </cofactor>
</comment>
<comment type="catalytic activity">
    <reaction evidence="9 10 11">
        <text>adenosine(37) in tRNA + dimethylallyl diphosphate = N(6)-dimethylallyladenosine(37) in tRNA + diphosphate</text>
        <dbReference type="Rhea" id="RHEA:26482"/>
        <dbReference type="Rhea" id="RHEA-COMP:10162"/>
        <dbReference type="Rhea" id="RHEA-COMP:10375"/>
        <dbReference type="ChEBI" id="CHEBI:33019"/>
        <dbReference type="ChEBI" id="CHEBI:57623"/>
        <dbReference type="ChEBI" id="CHEBI:74411"/>
        <dbReference type="ChEBI" id="CHEBI:74415"/>
        <dbReference type="EC" id="2.5.1.75"/>
    </reaction>
</comment>
<comment type="subunit">
    <text evidence="10">Monomer.</text>
</comment>
<organism evidence="14 15">
    <name type="scientific">Mycetocola reblochoni</name>
    <dbReference type="NCBI Taxonomy" id="331618"/>
    <lineage>
        <taxon>Bacteria</taxon>
        <taxon>Bacillati</taxon>
        <taxon>Actinomycetota</taxon>
        <taxon>Actinomycetes</taxon>
        <taxon>Micrococcales</taxon>
        <taxon>Microbacteriaceae</taxon>
        <taxon>Mycetocola</taxon>
    </lineage>
</organism>
<dbReference type="Proteomes" id="UP000275395">
    <property type="component" value="Unassembled WGS sequence"/>
</dbReference>
<dbReference type="EMBL" id="RCUW01000011">
    <property type="protein sequence ID" value="RLP68121.1"/>
    <property type="molecule type" value="Genomic_DNA"/>
</dbReference>
<dbReference type="InterPro" id="IPR039657">
    <property type="entry name" value="Dimethylallyltransferase"/>
</dbReference>
<dbReference type="NCBIfam" id="TIGR00174">
    <property type="entry name" value="miaA"/>
    <property type="match status" value="1"/>
</dbReference>
<feature type="site" description="Interaction with substrate tRNA" evidence="10">
    <location>
        <position position="110"/>
    </location>
</feature>
<proteinExistence type="inferred from homology"/>
<sequence length="318" mass="35077">MAPSRQGHVYAVVGPTGTGKSDYAILLAQRLIDSGRVPVILNADAMQLYRGMDIGTAKLTEEERQGVRHELLDVLSVTDEASVAWYQDRARRIIQDALDSGRVPIMVGGSGLYLQAVLDDFRFPGTDPDVRGALEAELEEDGAGVLWRRLAELDSRAADRIGPFNGRRIVRALEVMAITGETFSAMLPEVPRPWWRATRIGFADDPAVLAARLDARVVRMWRTGLLDEVRGLLSAGLREGRTASRAIGYAQATAQLDGDVSADEAIAQTQALTRRYARRQRSWFRRDQRILWLSGADGAARTRIPDALLRASASDQRL</sequence>
<dbReference type="Gene3D" id="1.10.20.140">
    <property type="match status" value="1"/>
</dbReference>
<evidence type="ECO:0000256" key="8">
    <source>
        <dbReference type="ARBA" id="ARBA00022842"/>
    </source>
</evidence>
<dbReference type="Gene3D" id="3.40.50.300">
    <property type="entry name" value="P-loop containing nucleotide triphosphate hydrolases"/>
    <property type="match status" value="1"/>
</dbReference>
<comment type="function">
    <text evidence="2 10 12">Catalyzes the transfer of a dimethylallyl group onto the adenine at position 37 in tRNAs that read codons beginning with uridine, leading to the formation of N6-(dimethylallyl)adenosine (i(6)A).</text>
</comment>
<dbReference type="PANTHER" id="PTHR11088:SF60">
    <property type="entry name" value="TRNA DIMETHYLALLYLTRANSFERASE"/>
    <property type="match status" value="1"/>
</dbReference>
<accession>A0A3L6ZKS1</accession>
<dbReference type="InterPro" id="IPR027417">
    <property type="entry name" value="P-loop_NTPase"/>
</dbReference>
<dbReference type="GO" id="GO:0005524">
    <property type="term" value="F:ATP binding"/>
    <property type="evidence" value="ECO:0007669"/>
    <property type="project" value="UniProtKB-UniRule"/>
</dbReference>
<evidence type="ECO:0000256" key="6">
    <source>
        <dbReference type="ARBA" id="ARBA00022741"/>
    </source>
</evidence>
<dbReference type="GO" id="GO:0006400">
    <property type="term" value="P:tRNA modification"/>
    <property type="evidence" value="ECO:0007669"/>
    <property type="project" value="TreeGrafter"/>
</dbReference>
<comment type="caution">
    <text evidence="14">The sequence shown here is derived from an EMBL/GenBank/DDBJ whole genome shotgun (WGS) entry which is preliminary data.</text>
</comment>
<dbReference type="PANTHER" id="PTHR11088">
    <property type="entry name" value="TRNA DIMETHYLALLYLTRANSFERASE"/>
    <property type="match status" value="1"/>
</dbReference>
<evidence type="ECO:0000256" key="13">
    <source>
        <dbReference type="RuleBase" id="RU003785"/>
    </source>
</evidence>
<evidence type="ECO:0000256" key="1">
    <source>
        <dbReference type="ARBA" id="ARBA00001946"/>
    </source>
</evidence>
<feature type="binding site" evidence="10">
    <location>
        <begin position="16"/>
        <end position="21"/>
    </location>
    <ligand>
        <name>substrate</name>
    </ligand>
</feature>
<protein>
    <recommendedName>
        <fullName evidence="10">tRNA dimethylallyltransferase</fullName>
        <ecNumber evidence="10">2.5.1.75</ecNumber>
    </recommendedName>
    <alternativeName>
        <fullName evidence="10">Dimethylallyl diphosphate:tRNA dimethylallyltransferase</fullName>
        <shortName evidence="10">DMAPP:tRNA dimethylallyltransferase</shortName>
        <shortName evidence="10">DMATase</shortName>
    </alternativeName>
    <alternativeName>
        <fullName evidence="10">Isopentenyl-diphosphate:tRNA isopentenyltransferase</fullName>
        <shortName evidence="10">IPP transferase</shortName>
        <shortName evidence="10">IPPT</shortName>
        <shortName evidence="10">IPTase</shortName>
    </alternativeName>
</protein>
<feature type="binding site" evidence="10">
    <location>
        <begin position="14"/>
        <end position="21"/>
    </location>
    <ligand>
        <name>ATP</name>
        <dbReference type="ChEBI" id="CHEBI:30616"/>
    </ligand>
</feature>
<dbReference type="AlphaFoldDB" id="A0A3L6ZKS1"/>
<keyword evidence="8 10" id="KW-0460">Magnesium</keyword>
<keyword evidence="5 10" id="KW-0819">tRNA processing</keyword>
<evidence type="ECO:0000256" key="9">
    <source>
        <dbReference type="ARBA" id="ARBA00049563"/>
    </source>
</evidence>
<evidence type="ECO:0000256" key="2">
    <source>
        <dbReference type="ARBA" id="ARBA00003213"/>
    </source>
</evidence>
<feature type="site" description="Interaction with substrate tRNA" evidence="10">
    <location>
        <position position="131"/>
    </location>
</feature>
<dbReference type="EC" id="2.5.1.75" evidence="10"/>
<evidence type="ECO:0000313" key="14">
    <source>
        <dbReference type="EMBL" id="RLP68121.1"/>
    </source>
</evidence>
<evidence type="ECO:0000256" key="7">
    <source>
        <dbReference type="ARBA" id="ARBA00022840"/>
    </source>
</evidence>
<reference evidence="14 15" key="1">
    <citation type="submission" date="2018-10" db="EMBL/GenBank/DDBJ databases">
        <authorList>
            <person name="Li J."/>
        </authorList>
    </citation>
    <scope>NUCLEOTIDE SEQUENCE [LARGE SCALE GENOMIC DNA]</scope>
    <source>
        <strain evidence="14 15">JCM 30549</strain>
    </source>
</reference>
<dbReference type="SUPFAM" id="SSF52540">
    <property type="entry name" value="P-loop containing nucleoside triphosphate hydrolases"/>
    <property type="match status" value="1"/>
</dbReference>
<evidence type="ECO:0000256" key="10">
    <source>
        <dbReference type="HAMAP-Rule" id="MF_00185"/>
    </source>
</evidence>
<comment type="similarity">
    <text evidence="3 10 13">Belongs to the IPP transferase family.</text>
</comment>